<keyword evidence="1 3" id="KW-0560">Oxidoreductase</keyword>
<dbReference type="PANTHER" id="PTHR10996">
    <property type="entry name" value="2-HYDROXYACID DEHYDROGENASE-RELATED"/>
    <property type="match status" value="1"/>
</dbReference>
<feature type="domain" description="D-isomer specific 2-hydroxyacid dehydrogenase NAD-binding" evidence="5">
    <location>
        <begin position="112"/>
        <end position="290"/>
    </location>
</feature>
<evidence type="ECO:0000313" key="6">
    <source>
        <dbReference type="EMBL" id="JAS09784.1"/>
    </source>
</evidence>
<dbReference type="EMBL" id="GEDC01027514">
    <property type="protein sequence ID" value="JAS09784.1"/>
    <property type="molecule type" value="Transcribed_RNA"/>
</dbReference>
<dbReference type="Pfam" id="PF00389">
    <property type="entry name" value="2-Hacid_dh"/>
    <property type="match status" value="1"/>
</dbReference>
<protein>
    <recommendedName>
        <fullName evidence="2">Glyoxylate reductase/hydroxypyruvate reductase</fullName>
    </recommendedName>
</protein>
<dbReference type="Gene3D" id="3.40.50.720">
    <property type="entry name" value="NAD(P)-binding Rossmann-like Domain"/>
    <property type="match status" value="2"/>
</dbReference>
<dbReference type="SUPFAM" id="SSF52283">
    <property type="entry name" value="Formate/glycerate dehydrogenase catalytic domain-like"/>
    <property type="match status" value="1"/>
</dbReference>
<dbReference type="SUPFAM" id="SSF51735">
    <property type="entry name" value="NAD(P)-binding Rossmann-fold domains"/>
    <property type="match status" value="1"/>
</dbReference>
<dbReference type="InterPro" id="IPR006139">
    <property type="entry name" value="D-isomer_2_OHA_DH_cat_dom"/>
</dbReference>
<gene>
    <name evidence="7" type="ORF">g.15635</name>
    <name evidence="6" type="ORF">g.15636</name>
    <name evidence="8" type="ORF">g.15637</name>
    <name evidence="9" type="ORF">g.15638</name>
</gene>
<dbReference type="InterPro" id="IPR050223">
    <property type="entry name" value="D-isomer_2-hydroxyacid_DH"/>
</dbReference>
<proteinExistence type="inferred from homology"/>
<dbReference type="GO" id="GO:0008465">
    <property type="term" value="F:hydroxypyruvate reductase (NADH) activity"/>
    <property type="evidence" value="ECO:0007669"/>
    <property type="project" value="TreeGrafter"/>
</dbReference>
<dbReference type="Pfam" id="PF02826">
    <property type="entry name" value="2-Hacid_dh_C"/>
    <property type="match status" value="1"/>
</dbReference>
<dbReference type="AlphaFoldDB" id="A0A1B6EDW6"/>
<reference evidence="9" key="1">
    <citation type="submission" date="2015-12" db="EMBL/GenBank/DDBJ databases">
        <title>De novo transcriptome assembly of four potential Pierce s Disease insect vectors from Arizona vineyards.</title>
        <authorList>
            <person name="Tassone E.E."/>
        </authorList>
    </citation>
    <scope>NUCLEOTIDE SEQUENCE</scope>
</reference>
<evidence type="ECO:0000256" key="3">
    <source>
        <dbReference type="RuleBase" id="RU003719"/>
    </source>
</evidence>
<dbReference type="InterPro" id="IPR006140">
    <property type="entry name" value="D-isomer_DH_NAD-bd"/>
</dbReference>
<dbReference type="InterPro" id="IPR036291">
    <property type="entry name" value="NAD(P)-bd_dom_sf"/>
</dbReference>
<dbReference type="PANTHER" id="PTHR10996:SF119">
    <property type="entry name" value="FI03731P-RELATED"/>
    <property type="match status" value="1"/>
</dbReference>
<dbReference type="EMBL" id="GEDC01014322">
    <property type="protein sequence ID" value="JAS22976.1"/>
    <property type="molecule type" value="Transcribed_RNA"/>
</dbReference>
<name>A0A1B6EDW6_9HEMI</name>
<feature type="domain" description="D-isomer specific 2-hydroxyacid dehydrogenase catalytic" evidence="4">
    <location>
        <begin position="8"/>
        <end position="322"/>
    </location>
</feature>
<evidence type="ECO:0000259" key="5">
    <source>
        <dbReference type="Pfam" id="PF02826"/>
    </source>
</evidence>
<sequence length="322" mass="35031">MGKQKILISHEEVPEKALIILKNKYELIVCPGMPYPSREQFLKDIKGTVGVLLYSKHKIDEEVIDAAGPDLKVIASMSAGYDNIDVPLLTSRNIKASNTPGVLSNCVAEVAVGLVLSTLRRLNEGYQIILSDRWETGRIQWMLGQSLEGSTVGIVGLGNIGCAIAKRLKAFDLGRLLYSGRTEKLEAQELGAEFMVLDEMLKVSDVVVISCALTSDTKHLFNKDKFKLMKPTSIIVNISRGEVIDQVALVEALQNKTIWGAGLDVMTPEPIEADHPLTKIPTCVLSPHVGSATIETRTAMAELAATNIYNALNGLPLLTPIN</sequence>
<comment type="similarity">
    <text evidence="3">Belongs to the D-isomer specific 2-hydroxyacid dehydrogenase family.</text>
</comment>
<dbReference type="EMBL" id="GEDC01016543">
    <property type="protein sequence ID" value="JAS20755.1"/>
    <property type="molecule type" value="Transcribed_RNA"/>
</dbReference>
<dbReference type="EMBL" id="GEDC01001170">
    <property type="protein sequence ID" value="JAS36128.1"/>
    <property type="molecule type" value="Transcribed_RNA"/>
</dbReference>
<accession>A0A1B6EDW6</accession>
<dbReference type="CDD" id="cd05301">
    <property type="entry name" value="GDH"/>
    <property type="match status" value="1"/>
</dbReference>
<evidence type="ECO:0000256" key="2">
    <source>
        <dbReference type="ARBA" id="ARBA00073306"/>
    </source>
</evidence>
<organism evidence="9">
    <name type="scientific">Clastoptera arizonana</name>
    <name type="common">Arizona spittle bug</name>
    <dbReference type="NCBI Taxonomy" id="38151"/>
    <lineage>
        <taxon>Eukaryota</taxon>
        <taxon>Metazoa</taxon>
        <taxon>Ecdysozoa</taxon>
        <taxon>Arthropoda</taxon>
        <taxon>Hexapoda</taxon>
        <taxon>Insecta</taxon>
        <taxon>Pterygota</taxon>
        <taxon>Neoptera</taxon>
        <taxon>Paraneoptera</taxon>
        <taxon>Hemiptera</taxon>
        <taxon>Auchenorrhyncha</taxon>
        <taxon>Cercopoidea</taxon>
        <taxon>Clastopteridae</taxon>
        <taxon>Clastoptera</taxon>
    </lineage>
</organism>
<dbReference type="FunFam" id="3.40.50.720:FF:000026">
    <property type="entry name" value="Glyoxylate/hydroxypyruvate reductase B"/>
    <property type="match status" value="1"/>
</dbReference>
<evidence type="ECO:0000313" key="9">
    <source>
        <dbReference type="EMBL" id="JAS36128.1"/>
    </source>
</evidence>
<dbReference type="InterPro" id="IPR029753">
    <property type="entry name" value="D-isomer_DH_CS"/>
</dbReference>
<dbReference type="GO" id="GO:0051287">
    <property type="term" value="F:NAD binding"/>
    <property type="evidence" value="ECO:0007669"/>
    <property type="project" value="InterPro"/>
</dbReference>
<evidence type="ECO:0000256" key="1">
    <source>
        <dbReference type="ARBA" id="ARBA00023002"/>
    </source>
</evidence>
<evidence type="ECO:0000259" key="4">
    <source>
        <dbReference type="Pfam" id="PF00389"/>
    </source>
</evidence>
<evidence type="ECO:0000313" key="7">
    <source>
        <dbReference type="EMBL" id="JAS20755.1"/>
    </source>
</evidence>
<dbReference type="GO" id="GO:0030267">
    <property type="term" value="F:glyoxylate reductase (NADPH) activity"/>
    <property type="evidence" value="ECO:0007669"/>
    <property type="project" value="TreeGrafter"/>
</dbReference>
<dbReference type="PROSITE" id="PS00671">
    <property type="entry name" value="D_2_HYDROXYACID_DH_3"/>
    <property type="match status" value="1"/>
</dbReference>
<evidence type="ECO:0000313" key="8">
    <source>
        <dbReference type="EMBL" id="JAS22976.1"/>
    </source>
</evidence>
<dbReference type="GO" id="GO:0005829">
    <property type="term" value="C:cytosol"/>
    <property type="evidence" value="ECO:0007669"/>
    <property type="project" value="TreeGrafter"/>
</dbReference>